<gene>
    <name evidence="1" type="ORF">UR52_C0002G0116</name>
</gene>
<dbReference type="AlphaFoldDB" id="A0A0G0AS55"/>
<organism evidence="1 2">
    <name type="scientific">Candidatus Gottesmanbacteria bacterium GW2011_GWA1_34_13</name>
    <dbReference type="NCBI Taxonomy" id="1618434"/>
    <lineage>
        <taxon>Bacteria</taxon>
        <taxon>Candidatus Gottesmaniibacteriota</taxon>
    </lineage>
</organism>
<comment type="caution">
    <text evidence="1">The sequence shown here is derived from an EMBL/GenBank/DDBJ whole genome shotgun (WGS) entry which is preliminary data.</text>
</comment>
<evidence type="ECO:0000313" key="2">
    <source>
        <dbReference type="Proteomes" id="UP000034176"/>
    </source>
</evidence>
<name>A0A0G0AS55_9BACT</name>
<reference evidence="1 2" key="1">
    <citation type="journal article" date="2015" name="Nature">
        <title>rRNA introns, odd ribosomes, and small enigmatic genomes across a large radiation of phyla.</title>
        <authorList>
            <person name="Brown C.T."/>
            <person name="Hug L.A."/>
            <person name="Thomas B.C."/>
            <person name="Sharon I."/>
            <person name="Castelle C.J."/>
            <person name="Singh A."/>
            <person name="Wilkins M.J."/>
            <person name="Williams K.H."/>
            <person name="Banfield J.F."/>
        </authorList>
    </citation>
    <scope>NUCLEOTIDE SEQUENCE [LARGE SCALE GENOMIC DNA]</scope>
</reference>
<sequence length="85" mass="9826">MTIENKICYQLILQTPTPCFKQAGNTPCSANNCLVAEKIDQMILNGRPIPKDLLLLFLHSRCRISSLSDPKYNQEYWQRINSNNR</sequence>
<protein>
    <submittedName>
        <fullName evidence="1">Uncharacterized protein</fullName>
    </submittedName>
</protein>
<accession>A0A0G0AS55</accession>
<dbReference type="STRING" id="1618434.UR52_C0002G0116"/>
<dbReference type="Proteomes" id="UP000034176">
    <property type="component" value="Unassembled WGS sequence"/>
</dbReference>
<proteinExistence type="predicted"/>
<evidence type="ECO:0000313" key="1">
    <source>
        <dbReference type="EMBL" id="KKP59888.1"/>
    </source>
</evidence>
<dbReference type="EMBL" id="LBPN01000002">
    <property type="protein sequence ID" value="KKP59888.1"/>
    <property type="molecule type" value="Genomic_DNA"/>
</dbReference>